<reference evidence="6" key="2">
    <citation type="submission" date="2013-07" db="EMBL/GenBank/DDBJ databases">
        <authorList>
            <consortium name="The Broad Institute Genome Sequencing Platform"/>
            <person name="Cuomo C."/>
            <person name="Litvintseva A."/>
            <person name="Chen Y."/>
            <person name="Heitman J."/>
            <person name="Sun S."/>
            <person name="Springer D."/>
            <person name="Dromer F."/>
            <person name="Young S.K."/>
            <person name="Zeng Q."/>
            <person name="Gargeya S."/>
            <person name="Fitzgerald M."/>
            <person name="Abouelleil A."/>
            <person name="Alvarado L."/>
            <person name="Berlin A.M."/>
            <person name="Chapman S.B."/>
            <person name="Dewar J."/>
            <person name="Goldberg J."/>
            <person name="Griggs A."/>
            <person name="Gujja S."/>
            <person name="Hansen M."/>
            <person name="Howarth C."/>
            <person name="Imamovic A."/>
            <person name="Larimer J."/>
            <person name="McCowan C."/>
            <person name="Murphy C."/>
            <person name="Pearson M."/>
            <person name="Priest M."/>
            <person name="Roberts A."/>
            <person name="Saif S."/>
            <person name="Shea T."/>
            <person name="Sykes S."/>
            <person name="Wortman J."/>
            <person name="Nusbaum C."/>
            <person name="Birren B."/>
        </authorList>
    </citation>
    <scope>NUCLEOTIDE SEQUENCE</scope>
    <source>
        <strain evidence="6">CBS 10737</strain>
    </source>
</reference>
<dbReference type="GO" id="GO:0008270">
    <property type="term" value="F:zinc ion binding"/>
    <property type="evidence" value="ECO:0007669"/>
    <property type="project" value="InterPro"/>
</dbReference>
<feature type="compositionally biased region" description="Polar residues" evidence="3">
    <location>
        <begin position="652"/>
        <end position="665"/>
    </location>
</feature>
<evidence type="ECO:0000256" key="3">
    <source>
        <dbReference type="SAM" id="MobiDB-lite"/>
    </source>
</evidence>
<keyword evidence="1" id="KW-0479">Metal-binding</keyword>
<dbReference type="InterPro" id="IPR050987">
    <property type="entry name" value="AtrR-like"/>
</dbReference>
<dbReference type="Gene3D" id="4.10.240.10">
    <property type="entry name" value="Zn(2)-C6 fungal-type DNA-binding domain"/>
    <property type="match status" value="1"/>
</dbReference>
<dbReference type="GO" id="GO:0003677">
    <property type="term" value="F:DNA binding"/>
    <property type="evidence" value="ECO:0007669"/>
    <property type="project" value="InterPro"/>
</dbReference>
<keyword evidence="2" id="KW-0539">Nucleus</keyword>
<evidence type="ECO:0000259" key="4">
    <source>
        <dbReference type="PROSITE" id="PS50048"/>
    </source>
</evidence>
<evidence type="ECO:0000256" key="2">
    <source>
        <dbReference type="ARBA" id="ARBA00023242"/>
    </source>
</evidence>
<evidence type="ECO:0000313" key="5">
    <source>
        <dbReference type="EMBL" id="OCF46726.1"/>
    </source>
</evidence>
<sequence>MSSFLKPSKTCDQCRVRKIKCVGSDRERSSSCEGCDKLSVDCTYDYIRKKPGRKNSLGLNVKRRQSSESQSIQNEASIQSGAQRPRIYSQLPVQHNSNVSRAWLTLNDRTSIAAPHLPQAASPATVLLTPPTQSLMAATPDSPFKTSMDPSKSWLDSLLDGTGFPPVSTSTELVVNSGDNMPHNTDLNMSFASDQAQLLSLESLVGMNAFSNSPGKVETMSNLGGRREPQLEDLTNWTNITHFIALFLKYLYPILPLVHRPTFSEYLATRRDLIDTDFRALLLSIVAYVISQLPTSRLINDQFDIEGLKRLQRRCHRTCKALQRTYYGPTNSTQISTIIFDTFYLLSIGLGHTAGARLGQAIQLAYSMGMHSDAKTEALGLDPIEIQLRRRVFWQLYAADKTRAISGLPMMINDFQGVCSLPEPVDDEFITSQGSFAQPASRPSPIAGFVACSKLFRIMSECFFHHRCIISNMRTVDTAWTVTVEDRLHQLLQDFLDVTQDHSVHGNDTIKHMLAVQRANILITAAICKFALSDLRIALQVDKDQMGKEREVIAREIHSSLMNIPVEDLASNGESVRSKIFHIVCALCDQNPASAVDQGLIWDWYNMFSAISFVQMPPPPPEAALDSRANSPPPASMQQQQQSQYPLPGPLTGSSSGITMNPGSI</sequence>
<reference evidence="5" key="1">
    <citation type="submission" date="2013-07" db="EMBL/GenBank/DDBJ databases">
        <title>The Genome Sequence of Cryptococcus pinus CBS10737.</title>
        <authorList>
            <consortium name="The Broad Institute Genome Sequencing Platform"/>
            <person name="Cuomo C."/>
            <person name="Litvintseva A."/>
            <person name="Chen Y."/>
            <person name="Heitman J."/>
            <person name="Sun S."/>
            <person name="Springer D."/>
            <person name="Dromer F."/>
            <person name="Young S.K."/>
            <person name="Zeng Q."/>
            <person name="Gargeya S."/>
            <person name="Fitzgerald M."/>
            <person name="Abouelleil A."/>
            <person name="Alvarado L."/>
            <person name="Berlin A.M."/>
            <person name="Chapman S.B."/>
            <person name="Dewar J."/>
            <person name="Goldberg J."/>
            <person name="Griggs A."/>
            <person name="Gujja S."/>
            <person name="Hansen M."/>
            <person name="Howarth C."/>
            <person name="Imamovic A."/>
            <person name="Larimer J."/>
            <person name="McCowan C."/>
            <person name="Murphy C."/>
            <person name="Pearson M."/>
            <person name="Priest M."/>
            <person name="Roberts A."/>
            <person name="Saif S."/>
            <person name="Shea T."/>
            <person name="Sykes S."/>
            <person name="Wortman J."/>
            <person name="Nusbaum C."/>
            <person name="Birren B."/>
        </authorList>
    </citation>
    <scope>NUCLEOTIDE SEQUENCE [LARGE SCALE GENOMIC DNA]</scope>
    <source>
        <strain evidence="5">CBS 10737</strain>
    </source>
</reference>
<gene>
    <name evidence="5" type="ORF">I206_07113</name>
    <name evidence="6" type="ORF">I206_106311</name>
</gene>
<organism evidence="5">
    <name type="scientific">Kwoniella pini CBS 10737</name>
    <dbReference type="NCBI Taxonomy" id="1296096"/>
    <lineage>
        <taxon>Eukaryota</taxon>
        <taxon>Fungi</taxon>
        <taxon>Dikarya</taxon>
        <taxon>Basidiomycota</taxon>
        <taxon>Agaricomycotina</taxon>
        <taxon>Tremellomycetes</taxon>
        <taxon>Tremellales</taxon>
        <taxon>Cryptococcaceae</taxon>
        <taxon>Kwoniella</taxon>
    </lineage>
</organism>
<dbReference type="EMBL" id="CP144527">
    <property type="protein sequence ID" value="WWC72349.1"/>
    <property type="molecule type" value="Genomic_DNA"/>
</dbReference>
<dbReference type="PANTHER" id="PTHR46910:SF40">
    <property type="entry name" value="ZN(II)2CYS6 TRANSCRIPTION FACTOR (EUROFUNG)"/>
    <property type="match status" value="1"/>
</dbReference>
<dbReference type="KEGG" id="kpin:30175482"/>
<name>A0A1B9HTX9_9TREE</name>
<dbReference type="PANTHER" id="PTHR46910">
    <property type="entry name" value="TRANSCRIPTION FACTOR PDR1"/>
    <property type="match status" value="1"/>
</dbReference>
<dbReference type="SMART" id="SM00906">
    <property type="entry name" value="Fungal_trans"/>
    <property type="match status" value="1"/>
</dbReference>
<dbReference type="EMBL" id="KI894015">
    <property type="protein sequence ID" value="OCF46726.1"/>
    <property type="molecule type" value="Genomic_DNA"/>
</dbReference>
<dbReference type="OrthoDB" id="2561680at2759"/>
<keyword evidence="7" id="KW-1185">Reference proteome</keyword>
<dbReference type="CDD" id="cd12148">
    <property type="entry name" value="fungal_TF_MHR"/>
    <property type="match status" value="1"/>
</dbReference>
<dbReference type="GeneID" id="30175482"/>
<feature type="region of interest" description="Disordered" evidence="3">
    <location>
        <begin position="619"/>
        <end position="665"/>
    </location>
</feature>
<dbReference type="InterPro" id="IPR036864">
    <property type="entry name" value="Zn2-C6_fun-type_DNA-bd_sf"/>
</dbReference>
<evidence type="ECO:0000256" key="1">
    <source>
        <dbReference type="ARBA" id="ARBA00022723"/>
    </source>
</evidence>
<dbReference type="Pfam" id="PF00172">
    <property type="entry name" value="Zn_clus"/>
    <property type="match status" value="1"/>
</dbReference>
<dbReference type="Proteomes" id="UP000094020">
    <property type="component" value="Chromosome 9"/>
</dbReference>
<proteinExistence type="predicted"/>
<reference evidence="5" key="3">
    <citation type="submission" date="2016-07" db="EMBL/GenBank/DDBJ databases">
        <title>Evolution of pathogenesis and genome organization in the Tremellales.</title>
        <authorList>
            <person name="Cuomo C."/>
            <person name="Litvintseva A."/>
            <person name="Heitman J."/>
            <person name="Chen Y."/>
            <person name="Sun S."/>
            <person name="Springer D."/>
            <person name="Dromer F."/>
            <person name="Young S."/>
            <person name="Zeng Q."/>
            <person name="Chapman S."/>
            <person name="Gujja S."/>
            <person name="Saif S."/>
            <person name="Birren B."/>
        </authorList>
    </citation>
    <scope>NUCLEOTIDE SEQUENCE</scope>
    <source>
        <strain evidence="5">CBS 10737</strain>
    </source>
</reference>
<evidence type="ECO:0000313" key="6">
    <source>
        <dbReference type="EMBL" id="WWC72349.1"/>
    </source>
</evidence>
<dbReference type="InterPro" id="IPR007219">
    <property type="entry name" value="XnlR_reg_dom"/>
</dbReference>
<accession>A0A1B9HTX9</accession>
<dbReference type="SUPFAM" id="SSF57701">
    <property type="entry name" value="Zn2/Cys6 DNA-binding domain"/>
    <property type="match status" value="1"/>
</dbReference>
<dbReference type="GO" id="GO:0000981">
    <property type="term" value="F:DNA-binding transcription factor activity, RNA polymerase II-specific"/>
    <property type="evidence" value="ECO:0007669"/>
    <property type="project" value="InterPro"/>
</dbReference>
<dbReference type="InterPro" id="IPR001138">
    <property type="entry name" value="Zn2Cys6_DnaBD"/>
</dbReference>
<dbReference type="GO" id="GO:0006351">
    <property type="term" value="P:DNA-templated transcription"/>
    <property type="evidence" value="ECO:0007669"/>
    <property type="project" value="InterPro"/>
</dbReference>
<feature type="domain" description="Zn(2)-C6 fungal-type" evidence="4">
    <location>
        <begin position="10"/>
        <end position="44"/>
    </location>
</feature>
<reference evidence="6" key="4">
    <citation type="submission" date="2024-02" db="EMBL/GenBank/DDBJ databases">
        <title>Comparative genomics of Cryptococcus and Kwoniella reveals pathogenesis evolution and contrasting modes of karyotype evolution via chromosome fusion or intercentromeric recombination.</title>
        <authorList>
            <person name="Coelho M.A."/>
            <person name="David-Palma M."/>
            <person name="Shea T."/>
            <person name="Bowers K."/>
            <person name="McGinley-Smith S."/>
            <person name="Mohammad A.W."/>
            <person name="Gnirke A."/>
            <person name="Yurkov A.M."/>
            <person name="Nowrousian M."/>
            <person name="Sun S."/>
            <person name="Cuomo C.A."/>
            <person name="Heitman J."/>
        </authorList>
    </citation>
    <scope>NUCLEOTIDE SEQUENCE</scope>
    <source>
        <strain evidence="6">CBS 10737</strain>
    </source>
</reference>
<evidence type="ECO:0000313" key="7">
    <source>
        <dbReference type="Proteomes" id="UP000094020"/>
    </source>
</evidence>
<dbReference type="CDD" id="cd00067">
    <property type="entry name" value="GAL4"/>
    <property type="match status" value="1"/>
</dbReference>
<feature type="compositionally biased region" description="Low complexity" evidence="3">
    <location>
        <begin position="636"/>
        <end position="646"/>
    </location>
</feature>
<feature type="compositionally biased region" description="Polar residues" evidence="3">
    <location>
        <begin position="67"/>
        <end position="82"/>
    </location>
</feature>
<feature type="region of interest" description="Disordered" evidence="3">
    <location>
        <begin position="53"/>
        <end position="83"/>
    </location>
</feature>
<dbReference type="Pfam" id="PF04082">
    <property type="entry name" value="Fungal_trans"/>
    <property type="match status" value="1"/>
</dbReference>
<dbReference type="PROSITE" id="PS00463">
    <property type="entry name" value="ZN2_CY6_FUNGAL_1"/>
    <property type="match status" value="1"/>
</dbReference>
<dbReference type="PROSITE" id="PS50048">
    <property type="entry name" value="ZN2_CY6_FUNGAL_2"/>
    <property type="match status" value="1"/>
</dbReference>
<dbReference type="AlphaFoldDB" id="A0A1B9HTX9"/>
<dbReference type="STRING" id="1296096.A0A1B9HTX9"/>
<dbReference type="SMART" id="SM00066">
    <property type="entry name" value="GAL4"/>
    <property type="match status" value="1"/>
</dbReference>
<dbReference type="RefSeq" id="XP_019007945.1">
    <property type="nucleotide sequence ID" value="XM_019158807.1"/>
</dbReference>
<protein>
    <recommendedName>
        <fullName evidence="4">Zn(2)-C6 fungal-type domain-containing protein</fullName>
    </recommendedName>
</protein>